<sequence>MIVVGSPVVGIDVSKKKLDAALLAGGKLKYKVVENSRKGYAELATWLGKQGVVIEDVHACMESTGVYSEPVALGLSDLGLKVSMVNPTLVKGFGQCENMRNKNDRADAGVIARYCAAMHPPLWEAPSPELRHLRSLTDRVAAMKDMRQQEENRLEAYTFASDTAMQANAKNLIAYLDEEIKRLAKEIDDHIDGHPGLKRDVDLMTSIPGLGRVTAAKVISRVGDIRRFTDAKKLAAYLGVTPKQRQSGSSVRGRSTISRMGSGEVRTAMYMPAITAIKHNPLIAAFAQRLSANGMAKMAVVVAAMRKLVHQIYGVIRSGQPFDSNYLQKPLAS</sequence>
<evidence type="ECO:0000259" key="3">
    <source>
        <dbReference type="Pfam" id="PF02371"/>
    </source>
</evidence>
<evidence type="ECO:0000259" key="2">
    <source>
        <dbReference type="Pfam" id="PF01548"/>
    </source>
</evidence>
<dbReference type="InterPro" id="IPR047650">
    <property type="entry name" value="Transpos_IS110"/>
</dbReference>
<dbReference type="PANTHER" id="PTHR33055">
    <property type="entry name" value="TRANSPOSASE FOR INSERTION SEQUENCE ELEMENT IS1111A"/>
    <property type="match status" value="1"/>
</dbReference>
<reference evidence="4 5" key="1">
    <citation type="journal article" date="2019" name="Int. J. Syst. Evol. Microbiol.">
        <title>The Draft Whole-Genome Sequence of the Antibiotic Producer Empedobacter haloabium ATCC 31962 Provides Indications for Its Taxonomic Reclassification.</title>
        <authorList>
            <person name="Miess H."/>
            <person name="Arlt P."/>
            <person name="Apel A.K."/>
            <person name="Weber T."/>
            <person name="Nieselt K."/>
            <person name="Hanssen F."/>
            <person name="Czemmel S."/>
            <person name="Nahnsen S."/>
            <person name="Gross H."/>
        </authorList>
    </citation>
    <scope>NUCLEOTIDE SEQUENCE [LARGE SCALE GENOMIC DNA]</scope>
    <source>
        <strain evidence="4 5">ATCC 31962</strain>
    </source>
</reference>
<name>A0ABZ1UN88_9BURK</name>
<dbReference type="Pfam" id="PF02371">
    <property type="entry name" value="Transposase_20"/>
    <property type="match status" value="1"/>
</dbReference>
<protein>
    <submittedName>
        <fullName evidence="4">IS110 family transposase</fullName>
    </submittedName>
</protein>
<feature type="domain" description="Transposase IS110-like N-terminal" evidence="2">
    <location>
        <begin position="9"/>
        <end position="156"/>
    </location>
</feature>
<dbReference type="PANTHER" id="PTHR33055:SF3">
    <property type="entry name" value="PUTATIVE TRANSPOSASE FOR IS117-RELATED"/>
    <property type="match status" value="1"/>
</dbReference>
<evidence type="ECO:0000313" key="4">
    <source>
        <dbReference type="EMBL" id="WUR14195.1"/>
    </source>
</evidence>
<evidence type="ECO:0000256" key="1">
    <source>
        <dbReference type="SAM" id="Coils"/>
    </source>
</evidence>
<dbReference type="InterPro" id="IPR002525">
    <property type="entry name" value="Transp_IS110-like_N"/>
</dbReference>
<dbReference type="Pfam" id="PF01548">
    <property type="entry name" value="DEDD_Tnp_IS110"/>
    <property type="match status" value="1"/>
</dbReference>
<accession>A0ABZ1UN88</accession>
<dbReference type="EMBL" id="CP136508">
    <property type="protein sequence ID" value="WUR14195.1"/>
    <property type="molecule type" value="Genomic_DNA"/>
</dbReference>
<feature type="domain" description="Transposase IS116/IS110/IS902 C-terminal" evidence="3">
    <location>
        <begin position="203"/>
        <end position="287"/>
    </location>
</feature>
<dbReference type="NCBIfam" id="NF033542">
    <property type="entry name" value="transpos_IS110"/>
    <property type="match status" value="1"/>
</dbReference>
<keyword evidence="1" id="KW-0175">Coiled coil</keyword>
<keyword evidence="5" id="KW-1185">Reference proteome</keyword>
<evidence type="ECO:0000313" key="5">
    <source>
        <dbReference type="Proteomes" id="UP000321323"/>
    </source>
</evidence>
<organism evidence="4 5">
    <name type="scientific">[Empedobacter] haloabium</name>
    <dbReference type="NCBI Taxonomy" id="592317"/>
    <lineage>
        <taxon>Bacteria</taxon>
        <taxon>Pseudomonadati</taxon>
        <taxon>Pseudomonadota</taxon>
        <taxon>Betaproteobacteria</taxon>
        <taxon>Burkholderiales</taxon>
        <taxon>Oxalobacteraceae</taxon>
        <taxon>Telluria group</taxon>
        <taxon>Telluria group incertae sedis</taxon>
    </lineage>
</organism>
<dbReference type="InterPro" id="IPR003346">
    <property type="entry name" value="Transposase_20"/>
</dbReference>
<dbReference type="Proteomes" id="UP000321323">
    <property type="component" value="Chromosome"/>
</dbReference>
<proteinExistence type="predicted"/>
<feature type="coiled-coil region" evidence="1">
    <location>
        <begin position="133"/>
        <end position="186"/>
    </location>
</feature>
<gene>
    <name evidence="4" type="ORF">E7V67_003580</name>
</gene>